<sequence length="208" mass="23108">MENSLNSQEEVNSPPLTTQDTALPLHAERSFVVYVIVALGLALFIRFFIAAPYVVSGASMEPTFDNWHYLIVDRVSYSLGEPERGDVIIFDAPQEHGKALIKRIIGLPGETVMLSDNLVTIVDEEHPEGFLVEEPYLAPENLGGKSNMGVTLGADEYFVLGDNRRMSSDSRIWGVLPRDLIVGRALVRLYPLNMISVLPGTFRYGEKL</sequence>
<keyword evidence="7" id="KW-1133">Transmembrane helix</keyword>
<evidence type="ECO:0000256" key="6">
    <source>
        <dbReference type="PIRSR" id="PIRSR600223-1"/>
    </source>
</evidence>
<evidence type="ECO:0000256" key="5">
    <source>
        <dbReference type="ARBA" id="ARBA00022801"/>
    </source>
</evidence>
<comment type="similarity">
    <text evidence="2 8">Belongs to the peptidase S26 family.</text>
</comment>
<name>A0A1F6EJP8_9BACT</name>
<dbReference type="Pfam" id="PF10502">
    <property type="entry name" value="Peptidase_S26"/>
    <property type="match status" value="1"/>
</dbReference>
<evidence type="ECO:0000313" key="11">
    <source>
        <dbReference type="Proteomes" id="UP000178587"/>
    </source>
</evidence>
<dbReference type="InterPro" id="IPR000223">
    <property type="entry name" value="Pept_S26A_signal_pept_1"/>
</dbReference>
<dbReference type="GO" id="GO:0006465">
    <property type="term" value="P:signal peptide processing"/>
    <property type="evidence" value="ECO:0007669"/>
    <property type="project" value="InterPro"/>
</dbReference>
<comment type="catalytic activity">
    <reaction evidence="1 7">
        <text>Cleavage of hydrophobic, N-terminal signal or leader sequences from secreted and periplasmic proteins.</text>
        <dbReference type="EC" id="3.4.21.89"/>
    </reaction>
</comment>
<keyword evidence="7" id="KW-0472">Membrane</keyword>
<dbReference type="GO" id="GO:0016020">
    <property type="term" value="C:membrane"/>
    <property type="evidence" value="ECO:0007669"/>
    <property type="project" value="UniProtKB-SubCell"/>
</dbReference>
<dbReference type="InterPro" id="IPR019757">
    <property type="entry name" value="Pept_S26A_signal_pept_1_Lys-AS"/>
</dbReference>
<dbReference type="CDD" id="cd06530">
    <property type="entry name" value="S26_SPase_I"/>
    <property type="match status" value="1"/>
</dbReference>
<dbReference type="PROSITE" id="PS00501">
    <property type="entry name" value="SPASE_I_1"/>
    <property type="match status" value="1"/>
</dbReference>
<comment type="caution">
    <text evidence="10">The sequence shown here is derived from an EMBL/GenBank/DDBJ whole genome shotgun (WGS) entry which is preliminary data.</text>
</comment>
<evidence type="ECO:0000256" key="2">
    <source>
        <dbReference type="ARBA" id="ARBA00009370"/>
    </source>
</evidence>
<evidence type="ECO:0000256" key="4">
    <source>
        <dbReference type="ARBA" id="ARBA00022670"/>
    </source>
</evidence>
<keyword evidence="7" id="KW-0812">Transmembrane</keyword>
<organism evidence="10 11">
    <name type="scientific">Candidatus Kaiserbacteria bacterium RIFCSPLOWO2_01_FULL_50_24</name>
    <dbReference type="NCBI Taxonomy" id="1798507"/>
    <lineage>
        <taxon>Bacteria</taxon>
        <taxon>Candidatus Kaiseribacteriota</taxon>
    </lineage>
</organism>
<dbReference type="PANTHER" id="PTHR43390">
    <property type="entry name" value="SIGNAL PEPTIDASE I"/>
    <property type="match status" value="1"/>
</dbReference>
<dbReference type="EC" id="3.4.21.89" evidence="3 7"/>
<dbReference type="InterPro" id="IPR019533">
    <property type="entry name" value="Peptidase_S26"/>
</dbReference>
<protein>
    <recommendedName>
        <fullName evidence="3 7">Signal peptidase I</fullName>
        <ecNumber evidence="3 7">3.4.21.89</ecNumber>
    </recommendedName>
</protein>
<feature type="active site" evidence="6">
    <location>
        <position position="59"/>
    </location>
</feature>
<dbReference type="SUPFAM" id="SSF51306">
    <property type="entry name" value="LexA/Signal peptidase"/>
    <property type="match status" value="1"/>
</dbReference>
<evidence type="ECO:0000256" key="3">
    <source>
        <dbReference type="ARBA" id="ARBA00013208"/>
    </source>
</evidence>
<dbReference type="InterPro" id="IPR019756">
    <property type="entry name" value="Pept_S26A_signal_pept_1_Ser-AS"/>
</dbReference>
<dbReference type="AlphaFoldDB" id="A0A1F6EJP8"/>
<dbReference type="STRING" id="1798507.A3A34_01145"/>
<dbReference type="GO" id="GO:0004252">
    <property type="term" value="F:serine-type endopeptidase activity"/>
    <property type="evidence" value="ECO:0007669"/>
    <property type="project" value="InterPro"/>
</dbReference>
<dbReference type="InterPro" id="IPR036286">
    <property type="entry name" value="LexA/Signal_pep-like_sf"/>
</dbReference>
<accession>A0A1F6EJP8</accession>
<evidence type="ECO:0000256" key="8">
    <source>
        <dbReference type="RuleBase" id="RU362042"/>
    </source>
</evidence>
<dbReference type="Proteomes" id="UP000178587">
    <property type="component" value="Unassembled WGS sequence"/>
</dbReference>
<dbReference type="InterPro" id="IPR019758">
    <property type="entry name" value="Pept_S26A_signal_pept_1_CS"/>
</dbReference>
<feature type="transmembrane region" description="Helical" evidence="7">
    <location>
        <begin position="31"/>
        <end position="55"/>
    </location>
</feature>
<dbReference type="Gene3D" id="2.10.109.10">
    <property type="entry name" value="Umud Fragment, subunit A"/>
    <property type="match status" value="1"/>
</dbReference>
<evidence type="ECO:0000256" key="7">
    <source>
        <dbReference type="RuleBase" id="RU003993"/>
    </source>
</evidence>
<dbReference type="PRINTS" id="PR00727">
    <property type="entry name" value="LEADERPTASE"/>
</dbReference>
<dbReference type="NCBIfam" id="TIGR02227">
    <property type="entry name" value="sigpep_I_bact"/>
    <property type="match status" value="1"/>
</dbReference>
<proteinExistence type="inferred from homology"/>
<feature type="domain" description="Peptidase S26" evidence="9">
    <location>
        <begin position="30"/>
        <end position="189"/>
    </location>
</feature>
<dbReference type="PROSITE" id="PS00760">
    <property type="entry name" value="SPASE_I_2"/>
    <property type="match status" value="1"/>
</dbReference>
<evidence type="ECO:0000259" key="9">
    <source>
        <dbReference type="Pfam" id="PF10502"/>
    </source>
</evidence>
<keyword evidence="4 7" id="KW-0645">Protease</keyword>
<evidence type="ECO:0000313" key="10">
    <source>
        <dbReference type="EMBL" id="OGG73532.1"/>
    </source>
</evidence>
<dbReference type="PANTHER" id="PTHR43390:SF1">
    <property type="entry name" value="CHLOROPLAST PROCESSING PEPTIDASE"/>
    <property type="match status" value="1"/>
</dbReference>
<evidence type="ECO:0000256" key="1">
    <source>
        <dbReference type="ARBA" id="ARBA00000677"/>
    </source>
</evidence>
<reference evidence="10 11" key="1">
    <citation type="journal article" date="2016" name="Nat. Commun.">
        <title>Thousands of microbial genomes shed light on interconnected biogeochemical processes in an aquifer system.</title>
        <authorList>
            <person name="Anantharaman K."/>
            <person name="Brown C.T."/>
            <person name="Hug L.A."/>
            <person name="Sharon I."/>
            <person name="Castelle C.J."/>
            <person name="Probst A.J."/>
            <person name="Thomas B.C."/>
            <person name="Singh A."/>
            <person name="Wilkins M.J."/>
            <person name="Karaoz U."/>
            <person name="Brodie E.L."/>
            <person name="Williams K.H."/>
            <person name="Hubbard S.S."/>
            <person name="Banfield J.F."/>
        </authorList>
    </citation>
    <scope>NUCLEOTIDE SEQUENCE [LARGE SCALE GENOMIC DNA]</scope>
</reference>
<keyword evidence="5 7" id="KW-0378">Hydrolase</keyword>
<feature type="active site" evidence="6">
    <location>
        <position position="102"/>
    </location>
</feature>
<comment type="subcellular location">
    <subcellularLocation>
        <location evidence="8">Membrane</location>
        <topology evidence="8">Single-pass type II membrane protein</topology>
    </subcellularLocation>
</comment>
<gene>
    <name evidence="10" type="ORF">A3A34_01145</name>
</gene>
<dbReference type="EMBL" id="MFLU01000017">
    <property type="protein sequence ID" value="OGG73532.1"/>
    <property type="molecule type" value="Genomic_DNA"/>
</dbReference>
<dbReference type="PROSITE" id="PS00761">
    <property type="entry name" value="SPASE_I_3"/>
    <property type="match status" value="1"/>
</dbReference>
<dbReference type="GO" id="GO:0009003">
    <property type="term" value="F:signal peptidase activity"/>
    <property type="evidence" value="ECO:0007669"/>
    <property type="project" value="UniProtKB-EC"/>
</dbReference>